<keyword evidence="5" id="KW-1185">Reference proteome</keyword>
<evidence type="ECO:0000256" key="1">
    <source>
        <dbReference type="ARBA" id="ARBA00022603"/>
    </source>
</evidence>
<name>A0ABM0JRY9_APLCA</name>
<gene>
    <name evidence="6 7" type="primary">LOC101853169</name>
</gene>
<evidence type="ECO:0000256" key="4">
    <source>
        <dbReference type="ARBA" id="ARBA00043988"/>
    </source>
</evidence>
<evidence type="ECO:0000256" key="3">
    <source>
        <dbReference type="ARBA" id="ARBA00022691"/>
    </source>
</evidence>
<evidence type="ECO:0000256" key="2">
    <source>
        <dbReference type="ARBA" id="ARBA00022679"/>
    </source>
</evidence>
<evidence type="ECO:0000313" key="5">
    <source>
        <dbReference type="Proteomes" id="UP000694888"/>
    </source>
</evidence>
<comment type="similarity">
    <text evidence="4">Belongs to the methyltransferase superfamily. METTL23 family.</text>
</comment>
<reference evidence="6 7" key="1">
    <citation type="submission" date="2025-05" db="UniProtKB">
        <authorList>
            <consortium name="RefSeq"/>
        </authorList>
    </citation>
    <scope>IDENTIFICATION</scope>
</reference>
<dbReference type="InterPro" id="IPR029063">
    <property type="entry name" value="SAM-dependent_MTases_sf"/>
</dbReference>
<evidence type="ECO:0000313" key="7">
    <source>
        <dbReference type="RefSeq" id="XP_005100170.1"/>
    </source>
</evidence>
<keyword evidence="1" id="KW-0489">Methyltransferase</keyword>
<dbReference type="SUPFAM" id="SSF53335">
    <property type="entry name" value="S-adenosyl-L-methionine-dependent methyltransferases"/>
    <property type="match status" value="1"/>
</dbReference>
<organism evidence="5 6">
    <name type="scientific">Aplysia californica</name>
    <name type="common">California sea hare</name>
    <dbReference type="NCBI Taxonomy" id="6500"/>
    <lineage>
        <taxon>Eukaryota</taxon>
        <taxon>Metazoa</taxon>
        <taxon>Spiralia</taxon>
        <taxon>Lophotrochozoa</taxon>
        <taxon>Mollusca</taxon>
        <taxon>Gastropoda</taxon>
        <taxon>Heterobranchia</taxon>
        <taxon>Euthyneura</taxon>
        <taxon>Tectipleura</taxon>
        <taxon>Aplysiida</taxon>
        <taxon>Aplysioidea</taxon>
        <taxon>Aplysiidae</taxon>
        <taxon>Aplysia</taxon>
    </lineage>
</organism>
<dbReference type="Gene3D" id="3.40.50.150">
    <property type="entry name" value="Vaccinia Virus protein VP39"/>
    <property type="match status" value="1"/>
</dbReference>
<accession>A0ABM0JRY9</accession>
<dbReference type="GeneID" id="101853169"/>
<dbReference type="RefSeq" id="XP_005100169.1">
    <property type="nucleotide sequence ID" value="XM_005100112.3"/>
</dbReference>
<evidence type="ECO:0000313" key="6">
    <source>
        <dbReference type="RefSeq" id="XP_005100169.1"/>
    </source>
</evidence>
<sequence>MSVTSIKEFTFRDLATSESLSVRIPEVVDASYGLYVWPSAPVLAQYTWLHRHKVRGKSVLEIGAGTGLPGIVAAKCGARVTLSDSVALPQCRDRCRSSAEANGLSDVSVMGITWGFISPDLMDLPSLDLILASDCFYDTKDFEDVVMTLSCLLHQNPHAEVWCAYQVRSPSKTIELLLSKWKLRGEQVPLPDMTTVQCSVTSHAQQEVLLFALRLNTAAALEDALS</sequence>
<dbReference type="PANTHER" id="PTHR14614">
    <property type="entry name" value="HEPATOCELLULAR CARCINOMA-ASSOCIATED ANTIGEN"/>
    <property type="match status" value="1"/>
</dbReference>
<protein>
    <submittedName>
        <fullName evidence="6 7">Methyltransferase-like protein 23</fullName>
    </submittedName>
</protein>
<dbReference type="Pfam" id="PF10294">
    <property type="entry name" value="Methyltransf_16"/>
    <property type="match status" value="1"/>
</dbReference>
<keyword evidence="3" id="KW-0949">S-adenosyl-L-methionine</keyword>
<keyword evidence="2" id="KW-0808">Transferase</keyword>
<dbReference type="PANTHER" id="PTHR14614:SF164">
    <property type="entry name" value="HISTONE-ARGININE METHYLTRANSFERASE METTL23"/>
    <property type="match status" value="1"/>
</dbReference>
<dbReference type="Proteomes" id="UP000694888">
    <property type="component" value="Unplaced"/>
</dbReference>
<proteinExistence type="inferred from homology"/>
<dbReference type="InterPro" id="IPR019410">
    <property type="entry name" value="Methyltransf_16"/>
</dbReference>
<dbReference type="RefSeq" id="XP_005100170.1">
    <property type="nucleotide sequence ID" value="XM_005100113.3"/>
</dbReference>